<proteinExistence type="predicted"/>
<accession>A0ABQ2LUI7</accession>
<reference evidence="4" key="1">
    <citation type="journal article" date="2019" name="Int. J. Syst. Evol. Microbiol.">
        <title>The Global Catalogue of Microorganisms (GCM) 10K type strain sequencing project: providing services to taxonomists for standard genome sequencing and annotation.</title>
        <authorList>
            <consortium name="The Broad Institute Genomics Platform"/>
            <consortium name="The Broad Institute Genome Sequencing Center for Infectious Disease"/>
            <person name="Wu L."/>
            <person name="Ma J."/>
        </authorList>
    </citation>
    <scope>NUCLEOTIDE SEQUENCE [LARGE SCALE GENOMIC DNA]</scope>
    <source>
        <strain evidence="4">CGMCC 4.7178</strain>
    </source>
</reference>
<comment type="caution">
    <text evidence="3">The sequence shown here is derived from an EMBL/GenBank/DDBJ whole genome shotgun (WGS) entry which is preliminary data.</text>
</comment>
<sequence length="146" mass="15054">MNANDTLVRPTPPDFENDRPARDGRRPGRDVRDGIRDSREEALNEGAGAATSEEETPPADATGRAAARLRDADGMAVASFVMGLAGLLVFNVVLGPCALVLGSLALLRGTARRGRALLGISLGVADLAVLAAVTAADQSFSWSLGG</sequence>
<protein>
    <recommendedName>
        <fullName evidence="5">DUF4190 domain-containing protein</fullName>
    </recommendedName>
</protein>
<feature type="compositionally biased region" description="Basic and acidic residues" evidence="1">
    <location>
        <begin position="16"/>
        <end position="42"/>
    </location>
</feature>
<dbReference type="PANTHER" id="PTHR40040">
    <property type="entry name" value="SMALL HYDROPHOBIC PROTEIN-RELATED"/>
    <property type="match status" value="1"/>
</dbReference>
<dbReference type="Proteomes" id="UP000631535">
    <property type="component" value="Unassembled WGS sequence"/>
</dbReference>
<evidence type="ECO:0000256" key="1">
    <source>
        <dbReference type="SAM" id="MobiDB-lite"/>
    </source>
</evidence>
<evidence type="ECO:0008006" key="5">
    <source>
        <dbReference type="Google" id="ProtNLM"/>
    </source>
</evidence>
<keyword evidence="4" id="KW-1185">Reference proteome</keyword>
<evidence type="ECO:0000313" key="4">
    <source>
        <dbReference type="Proteomes" id="UP000631535"/>
    </source>
</evidence>
<evidence type="ECO:0000256" key="2">
    <source>
        <dbReference type="SAM" id="Phobius"/>
    </source>
</evidence>
<gene>
    <name evidence="3" type="ORF">GCM10012287_06450</name>
</gene>
<dbReference type="EMBL" id="BMMP01000002">
    <property type="protein sequence ID" value="GGO43390.1"/>
    <property type="molecule type" value="Genomic_DNA"/>
</dbReference>
<feature type="transmembrane region" description="Helical" evidence="2">
    <location>
        <begin position="116"/>
        <end position="136"/>
    </location>
</feature>
<name>A0ABQ2LUI7_9ACTN</name>
<feature type="transmembrane region" description="Helical" evidence="2">
    <location>
        <begin position="77"/>
        <end position="104"/>
    </location>
</feature>
<dbReference type="PANTHER" id="PTHR40040:SF1">
    <property type="entry name" value="MEMBRANE PROTEIN"/>
    <property type="match status" value="1"/>
</dbReference>
<dbReference type="InterPro" id="IPR055338">
    <property type="entry name" value="YqfX-like"/>
</dbReference>
<keyword evidence="2" id="KW-0472">Membrane</keyword>
<organism evidence="3 4">
    <name type="scientific">Streptomyces daqingensis</name>
    <dbReference type="NCBI Taxonomy" id="1472640"/>
    <lineage>
        <taxon>Bacteria</taxon>
        <taxon>Bacillati</taxon>
        <taxon>Actinomycetota</taxon>
        <taxon>Actinomycetes</taxon>
        <taxon>Kitasatosporales</taxon>
        <taxon>Streptomycetaceae</taxon>
        <taxon>Streptomyces</taxon>
    </lineage>
</organism>
<feature type="region of interest" description="Disordered" evidence="1">
    <location>
        <begin position="1"/>
        <end position="65"/>
    </location>
</feature>
<keyword evidence="2" id="KW-1133">Transmembrane helix</keyword>
<keyword evidence="2" id="KW-0812">Transmembrane</keyword>
<evidence type="ECO:0000313" key="3">
    <source>
        <dbReference type="EMBL" id="GGO43390.1"/>
    </source>
</evidence>